<organism evidence="1 2">
    <name type="scientific">Pseudoalteromonas atlantica</name>
    <name type="common">Alteromonas atlantica</name>
    <dbReference type="NCBI Taxonomy" id="288"/>
    <lineage>
        <taxon>Bacteria</taxon>
        <taxon>Pseudomonadati</taxon>
        <taxon>Pseudomonadota</taxon>
        <taxon>Gammaproteobacteria</taxon>
        <taxon>Alteromonadales</taxon>
        <taxon>Pseudoalteromonadaceae</taxon>
        <taxon>Pseudoalteromonas</taxon>
    </lineage>
</organism>
<evidence type="ECO:0000313" key="2">
    <source>
        <dbReference type="Proteomes" id="UP000321189"/>
    </source>
</evidence>
<name>A0ABQ0UIT7_PSEAF</name>
<proteinExistence type="predicted"/>
<gene>
    <name evidence="1" type="ORF">PAT01_36630</name>
</gene>
<dbReference type="EMBL" id="BJUT01000070">
    <property type="protein sequence ID" value="GEK78359.1"/>
    <property type="molecule type" value="Genomic_DNA"/>
</dbReference>
<evidence type="ECO:0000313" key="1">
    <source>
        <dbReference type="EMBL" id="GEK78359.1"/>
    </source>
</evidence>
<reference evidence="1 2" key="1">
    <citation type="submission" date="2019-07" db="EMBL/GenBank/DDBJ databases">
        <title>Whole genome shotgun sequence of Pseudoalteromonas atlantica NBRC 103033.</title>
        <authorList>
            <person name="Hosoyama A."/>
            <person name="Uohara A."/>
            <person name="Ohji S."/>
            <person name="Ichikawa N."/>
        </authorList>
    </citation>
    <scope>NUCLEOTIDE SEQUENCE [LARGE SCALE GENOMIC DNA]</scope>
    <source>
        <strain evidence="1 2">NBRC 103033</strain>
    </source>
</reference>
<dbReference type="RefSeq" id="WP_186807309.1">
    <property type="nucleotide sequence ID" value="NZ_BJUT01000070.1"/>
</dbReference>
<dbReference type="Proteomes" id="UP000321189">
    <property type="component" value="Unassembled WGS sequence"/>
</dbReference>
<accession>A0ABQ0UIT7</accession>
<sequence>MLAKVQHKQENKVFNRERMEKAIAGKVNTVPAGLSREQVRQLILSRAK</sequence>
<protein>
    <submittedName>
        <fullName evidence="1">Uncharacterized protein</fullName>
    </submittedName>
</protein>
<comment type="caution">
    <text evidence="1">The sequence shown here is derived from an EMBL/GenBank/DDBJ whole genome shotgun (WGS) entry which is preliminary data.</text>
</comment>
<keyword evidence="2" id="KW-1185">Reference proteome</keyword>